<gene>
    <name evidence="1" type="ORF">HK413_06795</name>
</gene>
<proteinExistence type="predicted"/>
<accession>A0ABX1W5R6</accession>
<evidence type="ECO:0000313" key="1">
    <source>
        <dbReference type="EMBL" id="NNU33931.1"/>
    </source>
</evidence>
<comment type="caution">
    <text evidence="1">The sequence shown here is derived from an EMBL/GenBank/DDBJ whole genome shotgun (WGS) entry which is preliminary data.</text>
</comment>
<reference evidence="1 2" key="1">
    <citation type="submission" date="2020-05" db="EMBL/GenBank/DDBJ databases">
        <authorList>
            <person name="Khan S.A."/>
            <person name="Jeon C.O."/>
            <person name="Chun B.H."/>
        </authorList>
    </citation>
    <scope>NUCLEOTIDE SEQUENCE [LARGE SCALE GENOMIC DNA]</scope>
    <source>
        <strain evidence="1 2">S1162</strain>
    </source>
</reference>
<dbReference type="RefSeq" id="WP_175269613.1">
    <property type="nucleotide sequence ID" value="NZ_JABFCR010000024.1"/>
</dbReference>
<name>A0ABX1W5R6_9SPHI</name>
<dbReference type="EMBL" id="JABFCR010000024">
    <property type="protein sequence ID" value="NNU33931.1"/>
    <property type="molecule type" value="Genomic_DNA"/>
</dbReference>
<evidence type="ECO:0000313" key="2">
    <source>
        <dbReference type="Proteomes" id="UP000566071"/>
    </source>
</evidence>
<dbReference type="Proteomes" id="UP000566071">
    <property type="component" value="Unassembled WGS sequence"/>
</dbReference>
<protein>
    <submittedName>
        <fullName evidence="1">Uncharacterized protein</fullName>
    </submittedName>
</protein>
<organism evidence="1 2">
    <name type="scientific">Mucilaginibacter humi</name>
    <dbReference type="NCBI Taxonomy" id="2732510"/>
    <lineage>
        <taxon>Bacteria</taxon>
        <taxon>Pseudomonadati</taxon>
        <taxon>Bacteroidota</taxon>
        <taxon>Sphingobacteriia</taxon>
        <taxon>Sphingobacteriales</taxon>
        <taxon>Sphingobacteriaceae</taxon>
        <taxon>Mucilaginibacter</taxon>
    </lineage>
</organism>
<sequence length="100" mass="10790">MAEVVSDFWLNELGLNQIASFRQSGSEVEAGKEVVHGWPALAAALFIGTDYGALFGDTALSGLPTRILNMFLGLPWISTHAALKALDGQLKSEARGRNRF</sequence>
<keyword evidence="2" id="KW-1185">Reference proteome</keyword>